<accession>A0A4Q0VNS0</accession>
<dbReference type="InterPro" id="IPR046865">
    <property type="entry name" value="FapA_b_solenoid"/>
</dbReference>
<evidence type="ECO:0000259" key="1">
    <source>
        <dbReference type="Pfam" id="PF20250"/>
    </source>
</evidence>
<comment type="caution">
    <text evidence="2">The sequence shown here is derived from an EMBL/GenBank/DDBJ whole genome shotgun (WGS) entry which is preliminary data.</text>
</comment>
<dbReference type="OrthoDB" id="9816426at2"/>
<feature type="domain" description="Flagellar Assembly Protein A N-terminal region" evidence="1">
    <location>
        <begin position="9"/>
        <end position="175"/>
    </location>
</feature>
<evidence type="ECO:0000313" key="3">
    <source>
        <dbReference type="Proteomes" id="UP000290649"/>
    </source>
</evidence>
<gene>
    <name evidence="2" type="ORF">DS745_16670</name>
</gene>
<sequence length="458" mass="50890">MNAIDEYYEIQIDKQRMQATLIQKVRIDEETNITVDELKLFIKEHGIVFGVKEEQLEKAMLADSNNHPLIIAEGVNPVNGTDARLNPIFPTLKEVKNRDDLRKVDLKQVISIPSVTHGQLIGEKIPATSGVSGTNIFGEEIVAKPGKDFRFRPGKNTRIEENSLYATIDGQMSVEPKIIHVYPLFEVNGDLDLKTGNIDFVGSVNIRGNVPAGFEIRSKGDIRIHGTVESATLISEGAIFVSAGIVGQGKGLIRATGDLHTSFINQGIVEVEGDVNVTQSILHSKIQAGGNVYCHKGKGNIVGGDISAGKNIFVKEVGNAHNTKTTLYLGVHQEMLNKEKLYSHNYKKAEEDLKKLHLLLTNLSEKEKLSPLSPSEKIMKLRVRNTITLTTETMLEAKGKLEDFKEVYSDNGHSEIMIEKQVFANVDVYFGKYRRKIISHHQQVKVYLENSEITIGPI</sequence>
<evidence type="ECO:0000313" key="2">
    <source>
        <dbReference type="EMBL" id="RXI97983.1"/>
    </source>
</evidence>
<proteinExistence type="predicted"/>
<dbReference type="Pfam" id="PF20250">
    <property type="entry name" value="FapA_N"/>
    <property type="match status" value="1"/>
</dbReference>
<dbReference type="RefSeq" id="WP_129079347.1">
    <property type="nucleotide sequence ID" value="NZ_QOUX01000046.1"/>
</dbReference>
<dbReference type="Proteomes" id="UP000290649">
    <property type="component" value="Unassembled WGS sequence"/>
</dbReference>
<dbReference type="InterPro" id="IPR046866">
    <property type="entry name" value="FapA_N"/>
</dbReference>
<dbReference type="PANTHER" id="PTHR38032:SF1">
    <property type="entry name" value="RNA-BINDING PROTEIN KHPB N-TERMINAL DOMAIN-CONTAINING PROTEIN"/>
    <property type="match status" value="1"/>
</dbReference>
<organism evidence="2 3">
    <name type="scientific">Anaerobacillus alkaliphilus</name>
    <dbReference type="NCBI Taxonomy" id="1548597"/>
    <lineage>
        <taxon>Bacteria</taxon>
        <taxon>Bacillati</taxon>
        <taxon>Bacillota</taxon>
        <taxon>Bacilli</taxon>
        <taxon>Bacillales</taxon>
        <taxon>Bacillaceae</taxon>
        <taxon>Anaerobacillus</taxon>
    </lineage>
</organism>
<reference evidence="2 3" key="1">
    <citation type="journal article" date="2019" name="Int. J. Syst. Evol. Microbiol.">
        <title>Anaerobacillus alkaliphilus sp. nov., a novel alkaliphilic and moderately halophilic bacterium.</title>
        <authorList>
            <person name="Borsodi A.K."/>
            <person name="Aszalos J.M."/>
            <person name="Bihari P."/>
            <person name="Nagy I."/>
            <person name="Schumann P."/>
            <person name="Sproer C."/>
            <person name="Kovacs A.L."/>
            <person name="Boka K."/>
            <person name="Dobosy P."/>
            <person name="Ovari M."/>
            <person name="Szili-Kovacs T."/>
            <person name="Toth E."/>
        </authorList>
    </citation>
    <scope>NUCLEOTIDE SEQUENCE [LARGE SCALE GENOMIC DNA]</scope>
    <source>
        <strain evidence="2 3">B16-10</strain>
    </source>
</reference>
<dbReference type="EMBL" id="QOUX01000046">
    <property type="protein sequence ID" value="RXI97983.1"/>
    <property type="molecule type" value="Genomic_DNA"/>
</dbReference>
<keyword evidence="3" id="KW-1185">Reference proteome</keyword>
<dbReference type="AlphaFoldDB" id="A0A4Q0VNS0"/>
<protein>
    <submittedName>
        <fullName evidence="2">DUF342 domain-containing protein</fullName>
    </submittedName>
</protein>
<name>A0A4Q0VNS0_9BACI</name>
<dbReference type="PANTHER" id="PTHR38032">
    <property type="entry name" value="POLYMERASE-RELATED"/>
    <property type="match status" value="1"/>
</dbReference>
<dbReference type="InterPro" id="IPR005646">
    <property type="entry name" value="FapA"/>
</dbReference>
<dbReference type="Pfam" id="PF03961">
    <property type="entry name" value="FapA"/>
    <property type="match status" value="1"/>
</dbReference>